<evidence type="ECO:0000256" key="2">
    <source>
        <dbReference type="ARBA" id="ARBA00022649"/>
    </source>
</evidence>
<proteinExistence type="inferred from homology"/>
<organism evidence="3 4">
    <name type="scientific">Mucilaginibacter mali</name>
    <dbReference type="NCBI Taxonomy" id="2740462"/>
    <lineage>
        <taxon>Bacteria</taxon>
        <taxon>Pseudomonadati</taxon>
        <taxon>Bacteroidota</taxon>
        <taxon>Sphingobacteriia</taxon>
        <taxon>Sphingobacteriales</taxon>
        <taxon>Sphingobacteriaceae</taxon>
        <taxon>Mucilaginibacter</taxon>
    </lineage>
</organism>
<dbReference type="EMBL" id="CP054139">
    <property type="protein sequence ID" value="QKJ31771.1"/>
    <property type="molecule type" value="Genomic_DNA"/>
</dbReference>
<name>A0A7D4QA68_9SPHI</name>
<dbReference type="InterPro" id="IPR035093">
    <property type="entry name" value="RelE/ParE_toxin_dom_sf"/>
</dbReference>
<dbReference type="Proteomes" id="UP000505355">
    <property type="component" value="Chromosome"/>
</dbReference>
<keyword evidence="4" id="KW-1185">Reference proteome</keyword>
<dbReference type="InterPro" id="IPR007712">
    <property type="entry name" value="RelE/ParE_toxin"/>
</dbReference>
<accession>A0A7D4QA68</accession>
<evidence type="ECO:0000313" key="4">
    <source>
        <dbReference type="Proteomes" id="UP000505355"/>
    </source>
</evidence>
<dbReference type="PANTHER" id="PTHR33755">
    <property type="entry name" value="TOXIN PARE1-RELATED"/>
    <property type="match status" value="1"/>
</dbReference>
<dbReference type="KEGG" id="mmab:HQ865_19030"/>
<comment type="similarity">
    <text evidence="1">Belongs to the RelE toxin family.</text>
</comment>
<dbReference type="InterPro" id="IPR051803">
    <property type="entry name" value="TA_system_RelE-like_toxin"/>
</dbReference>
<evidence type="ECO:0000313" key="3">
    <source>
        <dbReference type="EMBL" id="QKJ31771.1"/>
    </source>
</evidence>
<reference evidence="3 4" key="1">
    <citation type="submission" date="2020-05" db="EMBL/GenBank/DDBJ databases">
        <title>Mucilaginibacter mali sp. nov.</title>
        <authorList>
            <person name="Kim H.S."/>
            <person name="Lee K.C."/>
            <person name="Suh M.K."/>
            <person name="Kim J.-S."/>
            <person name="Han K.-I."/>
            <person name="Eom M.K."/>
            <person name="Shin Y.K."/>
            <person name="Lee J.-S."/>
        </authorList>
    </citation>
    <scope>NUCLEOTIDE SEQUENCE [LARGE SCALE GENOMIC DNA]</scope>
    <source>
        <strain evidence="3 4">G2-14</strain>
    </source>
</reference>
<dbReference type="AlphaFoldDB" id="A0A7D4QA68"/>
<keyword evidence="2" id="KW-1277">Toxin-antitoxin system</keyword>
<dbReference type="Gene3D" id="3.30.2310.20">
    <property type="entry name" value="RelE-like"/>
    <property type="match status" value="1"/>
</dbReference>
<sequence>MGGYKKGNGPVVKIIFSKIAKRDLKHIYNYIKQDSVRYAILEKEKLKTAIDKLYFQPDLGKVFPKFNDERYRELIHSHYSIIYKIESSKQILILSIHHHARLLSNNPAFSDDDE</sequence>
<evidence type="ECO:0000256" key="1">
    <source>
        <dbReference type="ARBA" id="ARBA00006226"/>
    </source>
</evidence>
<dbReference type="Pfam" id="PF05016">
    <property type="entry name" value="ParE_toxin"/>
    <property type="match status" value="1"/>
</dbReference>
<protein>
    <submittedName>
        <fullName evidence="3">Type II toxin-antitoxin system RelE/ParE family toxin</fullName>
    </submittedName>
</protein>
<gene>
    <name evidence="3" type="ORF">HQ865_19030</name>
</gene>